<comment type="caution">
    <text evidence="2">The sequence shown here is derived from an EMBL/GenBank/DDBJ whole genome shotgun (WGS) entry which is preliminary data.</text>
</comment>
<evidence type="ECO:0000313" key="2">
    <source>
        <dbReference type="EMBL" id="MFB9574757.1"/>
    </source>
</evidence>
<protein>
    <recommendedName>
        <fullName evidence="4">PH domain-containing protein</fullName>
    </recommendedName>
</protein>
<proteinExistence type="predicted"/>
<feature type="transmembrane region" description="Helical" evidence="1">
    <location>
        <begin position="62"/>
        <end position="89"/>
    </location>
</feature>
<evidence type="ECO:0000256" key="1">
    <source>
        <dbReference type="SAM" id="Phobius"/>
    </source>
</evidence>
<evidence type="ECO:0000313" key="3">
    <source>
        <dbReference type="Proteomes" id="UP001589710"/>
    </source>
</evidence>
<accession>A0ABV5RAB9</accession>
<organism evidence="2 3">
    <name type="scientific">Streptomyces yanii</name>
    <dbReference type="NCBI Taxonomy" id="78510"/>
    <lineage>
        <taxon>Bacteria</taxon>
        <taxon>Bacillati</taxon>
        <taxon>Actinomycetota</taxon>
        <taxon>Actinomycetes</taxon>
        <taxon>Kitasatosporales</taxon>
        <taxon>Streptomycetaceae</taxon>
        <taxon>Streptomyces</taxon>
    </lineage>
</organism>
<name>A0ABV5RAB9_9ACTN</name>
<keyword evidence="1" id="KW-0812">Transmembrane</keyword>
<dbReference type="EMBL" id="JBHMCG010000097">
    <property type="protein sequence ID" value="MFB9574757.1"/>
    <property type="molecule type" value="Genomic_DNA"/>
</dbReference>
<keyword evidence="3" id="KW-1185">Reference proteome</keyword>
<dbReference type="RefSeq" id="WP_345518239.1">
    <property type="nucleotide sequence ID" value="NZ_BAAAXD010000045.1"/>
</dbReference>
<dbReference type="Proteomes" id="UP001589710">
    <property type="component" value="Unassembled WGS sequence"/>
</dbReference>
<keyword evidence="1" id="KW-0472">Membrane</keyword>
<evidence type="ECO:0008006" key="4">
    <source>
        <dbReference type="Google" id="ProtNLM"/>
    </source>
</evidence>
<feature type="transmembrane region" description="Helical" evidence="1">
    <location>
        <begin position="36"/>
        <end position="56"/>
    </location>
</feature>
<sequence>MADQGDGGVQRRRVVDPADLGPVLARYRERPTMGKLALVVVPAVAFLLFGGIPSFMPGIGQLIFDVICVLLFVWGMCWLTRSFASWLILHGGGIVYRGRRKVRWAHHWEDFNDVVLSREVTHLGSTAIRPISDRIVASLWTATGQGARQLSGNYFLADVGAGLLGTFLRSPGNLTPMFGQIIDRVAEARVRHDVRELATEGGEVRYGAAAFIDGVKAGAFTGRATP</sequence>
<reference evidence="2 3" key="1">
    <citation type="submission" date="2024-09" db="EMBL/GenBank/DDBJ databases">
        <authorList>
            <person name="Sun Q."/>
            <person name="Mori K."/>
        </authorList>
    </citation>
    <scope>NUCLEOTIDE SEQUENCE [LARGE SCALE GENOMIC DNA]</scope>
    <source>
        <strain evidence="2 3">JCM 3331</strain>
    </source>
</reference>
<keyword evidence="1" id="KW-1133">Transmembrane helix</keyword>
<gene>
    <name evidence="2" type="ORF">ACFFTL_21310</name>
</gene>